<dbReference type="EMBL" id="AP009387">
    <property type="protein sequence ID" value="BAG47655.1"/>
    <property type="molecule type" value="Genomic_DNA"/>
</dbReference>
<evidence type="ECO:0000313" key="2">
    <source>
        <dbReference type="Proteomes" id="UP000008815"/>
    </source>
</evidence>
<protein>
    <submittedName>
        <fullName evidence="1">Uncharacterized protein</fullName>
    </submittedName>
</protein>
<reference evidence="1 2" key="1">
    <citation type="submission" date="2007-04" db="EMBL/GenBank/DDBJ databases">
        <title>Complete genome sequence of Burkholderia multivorans ATCC 17616.</title>
        <authorList>
            <person name="Ohtsubo Y."/>
            <person name="Yamashita A."/>
            <person name="Kurokawa K."/>
            <person name="Takami H."/>
            <person name="Yuhara S."/>
            <person name="Nishiyama E."/>
            <person name="Endo R."/>
            <person name="Miyazaki R."/>
            <person name="Ono A."/>
            <person name="Yano K."/>
            <person name="Ito M."/>
            <person name="Sota M."/>
            <person name="Yuji N."/>
            <person name="Hattori M."/>
            <person name="Tsuda M."/>
        </authorList>
    </citation>
    <scope>NUCLEOTIDE SEQUENCE [LARGE SCALE GENOMIC DNA]</scope>
    <source>
        <strain evidence="2">ATCC 17616 / 249</strain>
    </source>
</reference>
<organism evidence="1 2">
    <name type="scientific">Burkholderia multivorans (strain ATCC 17616 / 249)</name>
    <dbReference type="NCBI Taxonomy" id="395019"/>
    <lineage>
        <taxon>Bacteria</taxon>
        <taxon>Pseudomonadati</taxon>
        <taxon>Pseudomonadota</taxon>
        <taxon>Betaproteobacteria</taxon>
        <taxon>Burkholderiales</taxon>
        <taxon>Burkholderiaceae</taxon>
        <taxon>Burkholderia</taxon>
        <taxon>Burkholderia cepacia complex</taxon>
    </lineage>
</organism>
<dbReference type="HOGENOM" id="CLU_3023158_0_0_4"/>
<evidence type="ECO:0000313" key="1">
    <source>
        <dbReference type="EMBL" id="BAG47655.1"/>
    </source>
</evidence>
<accession>A0A0H3KQN1</accession>
<proteinExistence type="predicted"/>
<keyword evidence="2" id="KW-1185">Reference proteome</keyword>
<sequence length="55" mass="6455">MLDTDKAPIERVLRIRNEQRATTPTHRYLDTADKRNRFRFEGLKSPISAVPRTES</sequence>
<dbReference type="KEGG" id="bmj:BMULJ_05846"/>
<name>A0A0H3KQN1_BURM1</name>
<dbReference type="Proteomes" id="UP000008815">
    <property type="component" value="Chromosome 3"/>
</dbReference>
<gene>
    <name evidence="1" type="ordered locus">BMULJ_05846</name>
</gene>
<dbReference type="AlphaFoldDB" id="A0A0H3KQN1"/>
<dbReference type="RefSeq" id="WP_012464913.1">
    <property type="nucleotide sequence ID" value="NC_010087.1"/>
</dbReference>